<dbReference type="InterPro" id="IPR013736">
    <property type="entry name" value="Xaa-Pro_dipept_C"/>
</dbReference>
<dbReference type="Gene3D" id="1.10.246.70">
    <property type="match status" value="1"/>
</dbReference>
<evidence type="ECO:0000256" key="3">
    <source>
        <dbReference type="ARBA" id="ARBA00010819"/>
    </source>
</evidence>
<gene>
    <name evidence="15" type="ORF">FC18_GL000055</name>
</gene>
<comment type="similarity">
    <text evidence="3">Belongs to the peptidase S15 family.</text>
</comment>
<evidence type="ECO:0000256" key="6">
    <source>
        <dbReference type="ARBA" id="ARBA00014682"/>
    </source>
</evidence>
<keyword evidence="8" id="KW-0645">Protease</keyword>
<dbReference type="PATRIC" id="fig|1291052.5.peg.57"/>
<dbReference type="InterPro" id="IPR015251">
    <property type="entry name" value="PepX_N_dom"/>
</dbReference>
<evidence type="ECO:0000256" key="9">
    <source>
        <dbReference type="ARBA" id="ARBA00022801"/>
    </source>
</evidence>
<evidence type="ECO:0000259" key="14">
    <source>
        <dbReference type="SMART" id="SM00940"/>
    </source>
</evidence>
<reference evidence="15 16" key="1">
    <citation type="journal article" date="2015" name="Genome Announc.">
        <title>Expanding the biotechnology potential of lactobacilli through comparative genomics of 213 strains and associated genera.</title>
        <authorList>
            <person name="Sun Z."/>
            <person name="Harris H.M."/>
            <person name="McCann A."/>
            <person name="Guo C."/>
            <person name="Argimon S."/>
            <person name="Zhang W."/>
            <person name="Yang X."/>
            <person name="Jeffery I.B."/>
            <person name="Cooney J.C."/>
            <person name="Kagawa T.F."/>
            <person name="Liu W."/>
            <person name="Song Y."/>
            <person name="Salvetti E."/>
            <person name="Wrobel A."/>
            <person name="Rasinkangas P."/>
            <person name="Parkhill J."/>
            <person name="Rea M.C."/>
            <person name="O'Sullivan O."/>
            <person name="Ritari J."/>
            <person name="Douillard F.P."/>
            <person name="Paul Ross R."/>
            <person name="Yang R."/>
            <person name="Briner A.E."/>
            <person name="Felis G.E."/>
            <person name="de Vos W.M."/>
            <person name="Barrangou R."/>
            <person name="Klaenhammer T.R."/>
            <person name="Caufield P.W."/>
            <person name="Cui Y."/>
            <person name="Zhang H."/>
            <person name="O'Toole P.W."/>
        </authorList>
    </citation>
    <scope>NUCLEOTIDE SEQUENCE [LARGE SCALE GENOMIC DNA]</scope>
    <source>
        <strain evidence="15 16">DSM 20505</strain>
    </source>
</reference>
<organism evidence="15 16">
    <name type="scientific">Lacticaseibacillus sharpeae JCM 1186 = DSM 20505</name>
    <dbReference type="NCBI Taxonomy" id="1291052"/>
    <lineage>
        <taxon>Bacteria</taxon>
        <taxon>Bacillati</taxon>
        <taxon>Bacillota</taxon>
        <taxon>Bacilli</taxon>
        <taxon>Lactobacillales</taxon>
        <taxon>Lactobacillaceae</taxon>
        <taxon>Lacticaseibacillus</taxon>
    </lineage>
</organism>
<evidence type="ECO:0000256" key="7">
    <source>
        <dbReference type="ARBA" id="ARBA00022438"/>
    </source>
</evidence>
<dbReference type="Pfam" id="PF08530">
    <property type="entry name" value="PepX_C"/>
    <property type="match status" value="1"/>
</dbReference>
<dbReference type="OrthoDB" id="319764at2"/>
<evidence type="ECO:0000256" key="12">
    <source>
        <dbReference type="ARBA" id="ARBA00031951"/>
    </source>
</evidence>
<feature type="domain" description="X-Prolyl dipeptidyl aminopeptidase PepX N-terminal" evidence="14">
    <location>
        <begin position="1"/>
        <end position="154"/>
    </location>
</feature>
<dbReference type="SMART" id="SM00940">
    <property type="entry name" value="PepX_N"/>
    <property type="match status" value="1"/>
</dbReference>
<keyword evidence="9" id="KW-0378">Hydrolase</keyword>
<dbReference type="Gene3D" id="2.60.120.260">
    <property type="entry name" value="Galactose-binding domain-like"/>
    <property type="match status" value="1"/>
</dbReference>
<dbReference type="SUPFAM" id="SSF49785">
    <property type="entry name" value="Galactose-binding domain-like"/>
    <property type="match status" value="1"/>
</dbReference>
<comment type="subunit">
    <text evidence="4">Homodimer.</text>
</comment>
<dbReference type="EMBL" id="AYYO01000005">
    <property type="protein sequence ID" value="KRM56372.1"/>
    <property type="molecule type" value="Genomic_DNA"/>
</dbReference>
<evidence type="ECO:0000313" key="15">
    <source>
        <dbReference type="EMBL" id="KRM56372.1"/>
    </source>
</evidence>
<evidence type="ECO:0000256" key="5">
    <source>
        <dbReference type="ARBA" id="ARBA00012463"/>
    </source>
</evidence>
<evidence type="ECO:0000313" key="16">
    <source>
        <dbReference type="Proteomes" id="UP000051679"/>
    </source>
</evidence>
<dbReference type="STRING" id="1291052.FC18_GL000055"/>
<sequence>MRLNQFARLNPDHATQIAELNTIGLPTEKASLAELAHATYQAFEAQALTASAKDEALAERAATTKLDVAAFLAGNPTSISREVFYTIGLQYLGFEAGIDFQYDQVLEFCKQTRLPMVAGDITSQAEFNAAIYLLLNTRSKHLVTLIDLLATKGFLQHLSGNFVIFNGKTLPTFDTHKVIRERVWIESDLDSDADGQRDMLEATIFRPGETADGVKSPALFTANPYFHGTNDVTAVTHVPEPELAVKPARKQASAEPVVRPDLPQREVTGEVTTAAAYGDEDGIYSLNDYFLARGFATVYSAGVGTRGSDGLRGTGNQDETDSAVAVIEWLGGTRRAFTTRTGTTEIKAWWCNHNVAMTGKSYLGTLAIAAATSGTPALKTAISESAISSWYDYYRENGLVVAPGGFQGEDADVLAVDTYSRLKAAGDANKVADKWQARLAELGADQDREFGDYTPFWDARNYRNNVANIKCDIISEHGLNDWNVKPKNVIEFHKAMAPLSAHHKLYLHQGQHVYLNNVLSLDYTDQMNLWLSNKLLGVDNDALNQLPDVTIQDNVEPETWTTSADFGTGAGISTQDVPLGTDKQTFTDHSTAEFKAHNDTSDGFEFNIIQPESIYGDSRIVLPLLKPEQDLVIEGTPHLSLTLSVDAPSAITSVRLIDLGEAKRFTPNAGLVEAAGYPLGYDFKSANILEFKNAPKPTQAKLISLAHANTQNPISPAESIVTAPGTEVTLELDLQPTHYHLPAGRTLALIIHGADQAQTIRPTREVTYTLNLGASKLTLPERN</sequence>
<dbReference type="Gene3D" id="3.40.50.1820">
    <property type="entry name" value="alpha/beta hydrolase"/>
    <property type="match status" value="1"/>
</dbReference>
<dbReference type="Proteomes" id="UP000051679">
    <property type="component" value="Unassembled WGS sequence"/>
</dbReference>
<accession>A0A0R1ZT40</accession>
<comment type="caution">
    <text evidence="15">The sequence shown here is derived from an EMBL/GenBank/DDBJ whole genome shotgun (WGS) entry which is preliminary data.</text>
</comment>
<dbReference type="InterPro" id="IPR036313">
    <property type="entry name" value="PepX_N_dom_sf"/>
</dbReference>
<dbReference type="InterPro" id="IPR000383">
    <property type="entry name" value="Xaa-Pro-like_dom"/>
</dbReference>
<evidence type="ECO:0000256" key="2">
    <source>
        <dbReference type="ARBA" id="ARBA00003997"/>
    </source>
</evidence>
<dbReference type="NCBIfam" id="NF003781">
    <property type="entry name" value="PRK05371.1-2"/>
    <property type="match status" value="1"/>
</dbReference>
<name>A0A0R1ZT40_9LACO</name>
<dbReference type="InterPro" id="IPR008252">
    <property type="entry name" value="Pept_S15_Xpro"/>
</dbReference>
<dbReference type="GO" id="GO:0008239">
    <property type="term" value="F:dipeptidyl-peptidase activity"/>
    <property type="evidence" value="ECO:0007669"/>
    <property type="project" value="UniProtKB-EC"/>
</dbReference>
<dbReference type="RefSeq" id="WP_056975343.1">
    <property type="nucleotide sequence ID" value="NZ_AYYO01000005.1"/>
</dbReference>
<dbReference type="InterPro" id="IPR008979">
    <property type="entry name" value="Galactose-bd-like_sf"/>
</dbReference>
<comment type="catalytic activity">
    <reaction evidence="1">
        <text>Hydrolyzes Xaa-Pro-|- bonds to release unblocked, N-terminal dipeptides from substrates including Ala-Pro-|-p-nitroanilide and (sequentially) Tyr-Pro-|-Phe-Pro-|-Gly-Pro-|-Ile.</text>
        <dbReference type="EC" id="3.4.14.11"/>
    </reaction>
</comment>
<protein>
    <recommendedName>
        <fullName evidence="6">Xaa-Pro dipeptidyl-peptidase</fullName>
        <ecNumber evidence="5">3.4.14.11</ecNumber>
    </recommendedName>
    <alternativeName>
        <fullName evidence="12">X-Pro dipeptidyl-peptidase</fullName>
    </alternativeName>
    <alternativeName>
        <fullName evidence="11">X-prolyl-dipeptidyl aminopeptidase</fullName>
    </alternativeName>
</protein>
<evidence type="ECO:0000256" key="1">
    <source>
        <dbReference type="ARBA" id="ARBA00000123"/>
    </source>
</evidence>
<dbReference type="GO" id="GO:0006508">
    <property type="term" value="P:proteolysis"/>
    <property type="evidence" value="ECO:0007669"/>
    <property type="project" value="UniProtKB-KW"/>
</dbReference>
<evidence type="ECO:0000256" key="11">
    <source>
        <dbReference type="ARBA" id="ARBA00030045"/>
    </source>
</evidence>
<keyword evidence="16" id="KW-1185">Reference proteome</keyword>
<evidence type="ECO:0000256" key="8">
    <source>
        <dbReference type="ARBA" id="ARBA00022670"/>
    </source>
</evidence>
<evidence type="ECO:0000259" key="13">
    <source>
        <dbReference type="SMART" id="SM00939"/>
    </source>
</evidence>
<dbReference type="InterPro" id="IPR029058">
    <property type="entry name" value="AB_hydrolase_fold"/>
</dbReference>
<dbReference type="EC" id="3.4.14.11" evidence="5"/>
<dbReference type="SUPFAM" id="SSF81761">
    <property type="entry name" value="X-Prolyl dipeptidyl aminopeptidase PepX, N-terminal domain"/>
    <property type="match status" value="1"/>
</dbReference>
<evidence type="ECO:0000256" key="10">
    <source>
        <dbReference type="ARBA" id="ARBA00022825"/>
    </source>
</evidence>
<proteinExistence type="inferred from homology"/>
<keyword evidence="10" id="KW-0720">Serine protease</keyword>
<dbReference type="SMART" id="SM00939">
    <property type="entry name" value="PepX_C"/>
    <property type="match status" value="1"/>
</dbReference>
<dbReference type="GO" id="GO:0008236">
    <property type="term" value="F:serine-type peptidase activity"/>
    <property type="evidence" value="ECO:0007669"/>
    <property type="project" value="UniProtKB-KW"/>
</dbReference>
<dbReference type="AlphaFoldDB" id="A0A0R1ZT40"/>
<keyword evidence="7" id="KW-0031">Aminopeptidase</keyword>
<dbReference type="PRINTS" id="PR00923">
    <property type="entry name" value="LACTOPTASE"/>
</dbReference>
<feature type="domain" description="Xaa-Pro dipeptidyl-peptidase C-terminal" evidence="13">
    <location>
        <begin position="528"/>
        <end position="778"/>
    </location>
</feature>
<evidence type="ECO:0000256" key="4">
    <source>
        <dbReference type="ARBA" id="ARBA00011738"/>
    </source>
</evidence>
<dbReference type="SUPFAM" id="SSF53474">
    <property type="entry name" value="alpha/beta-Hydrolases"/>
    <property type="match status" value="1"/>
</dbReference>
<comment type="function">
    <text evidence="2">Removes N-terminal dipeptides sequentially from polypeptides having unsubstituted N-termini provided that the penultimate residue is proline.</text>
</comment>
<dbReference type="Pfam" id="PF09168">
    <property type="entry name" value="PepX_N"/>
    <property type="match status" value="1"/>
</dbReference>
<dbReference type="Pfam" id="PF02129">
    <property type="entry name" value="Peptidase_S15"/>
    <property type="match status" value="1"/>
</dbReference>
<dbReference type="GO" id="GO:0004177">
    <property type="term" value="F:aminopeptidase activity"/>
    <property type="evidence" value="ECO:0007669"/>
    <property type="project" value="UniProtKB-KW"/>
</dbReference>